<evidence type="ECO:0000313" key="1">
    <source>
        <dbReference type="EMBL" id="KXB79707.1"/>
    </source>
</evidence>
<dbReference type="STRING" id="419005.HMPREF1860_00552"/>
<proteinExistence type="predicted"/>
<dbReference type="AlphaFoldDB" id="A0A134BIG1"/>
<dbReference type="EMBL" id="LSDL01000024">
    <property type="protein sequence ID" value="KXB79707.1"/>
    <property type="molecule type" value="Genomic_DNA"/>
</dbReference>
<gene>
    <name evidence="1" type="ORF">HMPREF1860_00552</name>
</gene>
<accession>A0A134BIG1</accession>
<dbReference type="RefSeq" id="WP_060932633.1">
    <property type="nucleotide sequence ID" value="NZ_KQ960489.1"/>
</dbReference>
<dbReference type="Proteomes" id="UP000070531">
    <property type="component" value="Unassembled WGS sequence"/>
</dbReference>
<sequence length="801" mass="91682">MKLYIPTCTLNFNNIFSTESISPLSYYQKRGFGNKRFYSVKSNNIDDAIVLYSKFPRYSIDNLDMENSPMVIEVETDDYSEDFFLKVSEKDNVEIFLCQHTIYLNPFHSFVYFDSYESRQGVLTKAEQSLENKFSKLYSANLLVKTESKKNLLNKTLDFFSQTESGDFSWSSSYLNFDVPELISDYQKDITIDRLKGFLYSYLIGANQSVSSETSQLKSIAKNLRNILSAVVNSPEKKPTTHQDEALVEGIKEFNRIYSLKDEDSIWNRNSLKEHLSTNPIGASIEDCVKLLKAWNFFDVYCTRIQLRKTYDANELWTCLEYANSDAFNRVIGNLQYAVKKIELYDLASREKKSIGSLIKIEDGSSVTMVDPSFKHNFYQELIQSQIRAEHLKIMEENGVEEPLALAFNGGGILKKIMGDKWETSDVSTYVNSLLSHFQENASFDLFSIDSDVVTSFAAFCQKGDNIDRLSEYLVQCGFSNYKLAYGIYGATRGFASLPKTFTSSLINGEREYYKVTYLNIHEQLFGTIIVNAELPLPKQGNQTNVFTSEIGSKIISNISKIEPKPAKQTNVVNAVSQAVNLEDAVQSPRAFMYIYDSFKGIKNTKAYKNLLAANFENDNGVYTPENFKSKIYQIVGKDGLKSQKEKIDKAIELEAKRQDSEAFLRILDNFLKPTDTAYKKIASLLSNASISQHVVSSENKKTDFQNTSAYTIGKIFVSDKNCWKFLQNNIPQAYRQEFIQDLNWFQDEYAKGDASRYYAHASHENSATILAFIRYISKKKYAGALRLDEIKTYLRRIYVR</sequence>
<reference evidence="1 2" key="1">
    <citation type="submission" date="2016-01" db="EMBL/GenBank/DDBJ databases">
        <authorList>
            <person name="Oliw E.H."/>
        </authorList>
    </citation>
    <scope>NUCLEOTIDE SEQUENCE [LARGE SCALE GENOMIC DNA]</scope>
    <source>
        <strain evidence="1 2">DNF00307</strain>
    </source>
</reference>
<protein>
    <submittedName>
        <fullName evidence="1">Uncharacterized protein</fullName>
    </submittedName>
</protein>
<dbReference type="PATRIC" id="fig|419005.5.peg.554"/>
<name>A0A134BIG1_9BACT</name>
<organism evidence="1">
    <name type="scientific">Prevotella amnii</name>
    <dbReference type="NCBI Taxonomy" id="419005"/>
    <lineage>
        <taxon>Bacteria</taxon>
        <taxon>Pseudomonadati</taxon>
        <taxon>Bacteroidota</taxon>
        <taxon>Bacteroidia</taxon>
        <taxon>Bacteroidales</taxon>
        <taxon>Prevotellaceae</taxon>
        <taxon>Prevotella</taxon>
    </lineage>
</organism>
<comment type="caution">
    <text evidence="1">The sequence shown here is derived from an EMBL/GenBank/DDBJ whole genome shotgun (WGS) entry which is preliminary data.</text>
</comment>
<evidence type="ECO:0000313" key="2">
    <source>
        <dbReference type="Proteomes" id="UP000070531"/>
    </source>
</evidence>